<dbReference type="VEuPathDB" id="FungiDB:NEUTE1DRAFT_127025"/>
<keyword evidence="2" id="KW-0732">Signal</keyword>
<dbReference type="RefSeq" id="XP_009857384.1">
    <property type="nucleotide sequence ID" value="XM_009859082.1"/>
</dbReference>
<keyword evidence="4" id="KW-1185">Reference proteome</keyword>
<dbReference type="Proteomes" id="UP000008065">
    <property type="component" value="Unassembled WGS sequence"/>
</dbReference>
<dbReference type="KEGG" id="nte:NEUTE1DRAFT127025"/>
<feature type="region of interest" description="Disordered" evidence="1">
    <location>
        <begin position="88"/>
        <end position="154"/>
    </location>
</feature>
<feature type="chain" id="PRO_5003375489" evidence="2">
    <location>
        <begin position="22"/>
        <end position="491"/>
    </location>
</feature>
<evidence type="ECO:0000313" key="3">
    <source>
        <dbReference type="EMBL" id="EGO53810.1"/>
    </source>
</evidence>
<dbReference type="EMBL" id="GL891382">
    <property type="protein sequence ID" value="EGO53810.1"/>
    <property type="molecule type" value="Genomic_DNA"/>
</dbReference>
<protein>
    <submittedName>
        <fullName evidence="3">Uncharacterized protein</fullName>
    </submittedName>
</protein>
<accession>F8N0I2</accession>
<dbReference type="AlphaFoldDB" id="F8N0I2"/>
<feature type="compositionally biased region" description="Polar residues" evidence="1">
    <location>
        <begin position="116"/>
        <end position="125"/>
    </location>
</feature>
<feature type="compositionally biased region" description="Low complexity" evidence="1">
    <location>
        <begin position="396"/>
        <end position="418"/>
    </location>
</feature>
<feature type="signal peptide" evidence="2">
    <location>
        <begin position="1"/>
        <end position="21"/>
    </location>
</feature>
<feature type="compositionally biased region" description="Low complexity" evidence="1">
    <location>
        <begin position="432"/>
        <end position="442"/>
    </location>
</feature>
<reference evidence="4" key="1">
    <citation type="journal article" date="2011" name="Genetics">
        <title>Massive changes in genome architecture accompany the transition to self-fertility in the filamentous fungus Neurospora tetrasperma.</title>
        <authorList>
            <person name="Ellison C.E."/>
            <person name="Stajich J.E."/>
            <person name="Jacobson D.J."/>
            <person name="Natvig D.O."/>
            <person name="Lapidus A."/>
            <person name="Foster B."/>
            <person name="Aerts A."/>
            <person name="Riley R."/>
            <person name="Lindquist E.A."/>
            <person name="Grigoriev I.V."/>
            <person name="Taylor J.W."/>
        </authorList>
    </citation>
    <scope>NUCLEOTIDE SEQUENCE [LARGE SCALE GENOMIC DNA]</scope>
    <source>
        <strain evidence="4">FGSC 2508 / P0657</strain>
    </source>
</reference>
<organism evidence="3 4">
    <name type="scientific">Neurospora tetrasperma (strain FGSC 2508 / ATCC MYA-4615 / P0657)</name>
    <dbReference type="NCBI Taxonomy" id="510951"/>
    <lineage>
        <taxon>Eukaryota</taxon>
        <taxon>Fungi</taxon>
        <taxon>Dikarya</taxon>
        <taxon>Ascomycota</taxon>
        <taxon>Pezizomycotina</taxon>
        <taxon>Sordariomycetes</taxon>
        <taxon>Sordariomycetidae</taxon>
        <taxon>Sordariales</taxon>
        <taxon>Sordariaceae</taxon>
        <taxon>Neurospora</taxon>
    </lineage>
</organism>
<dbReference type="GeneID" id="20825050"/>
<evidence type="ECO:0000313" key="4">
    <source>
        <dbReference type="Proteomes" id="UP000008065"/>
    </source>
</evidence>
<evidence type="ECO:0000256" key="1">
    <source>
        <dbReference type="SAM" id="MobiDB-lite"/>
    </source>
</evidence>
<feature type="compositionally biased region" description="Polar residues" evidence="1">
    <location>
        <begin position="225"/>
        <end position="238"/>
    </location>
</feature>
<proteinExistence type="predicted"/>
<dbReference type="OrthoDB" id="10441857at2759"/>
<feature type="region of interest" description="Disordered" evidence="1">
    <location>
        <begin position="225"/>
        <end position="244"/>
    </location>
</feature>
<dbReference type="HOGENOM" id="CLU_557877_0_0_1"/>
<feature type="compositionally biased region" description="Polar residues" evidence="1">
    <location>
        <begin position="136"/>
        <end position="147"/>
    </location>
</feature>
<feature type="region of interest" description="Disordered" evidence="1">
    <location>
        <begin position="261"/>
        <end position="320"/>
    </location>
</feature>
<gene>
    <name evidence="3" type="ORF">NEUTE1DRAFT_127025</name>
</gene>
<sequence length="491" mass="52430">MMSLFFVLSCFLLAMMPTAFGSYETDPPPTSSPSIANILVDGDKSVTLKVTTVTYISAKNSTTVVPILTLSTVVEEIAQESVAVLTVPASPASETKSAPTPSVSTVPTPSSSSSSQRGAKNNANGGMTHDEPSPITFASSEHNGVQATPTSSSTVEVVSVVDLVSTARDQGAVDAQATVDTSTTPVIETTFTVLATDDAQDKPSVHVRDWNAAERTRRVSPSNMFTTLYGTRKPSNPTNGPPITRGIRDFPFLGKTTLVGTREPSTLTHGNRIRENQDGMDPIQARDTLSTSTSTALPPVPDAETPSALNLEPKGSDMENKDKAENVRLLLKEKSFWDFLKHVFCFIDVYCDDDATDAWKEKKKILESQLGNWMVEPIAAATATTAGLTPDPSSMATTSFASYSSPTSAPTSASSAPTLDQDPEPHAKRSNNTDNTDNIDTNEMGNMNVNVSHATEGFWDGVAEGANKFFDGVAEGASKFFCWLLPFTCHH</sequence>
<name>F8N0I2_NEUT8</name>
<feature type="compositionally biased region" description="Low complexity" evidence="1">
    <location>
        <begin position="99"/>
        <end position="115"/>
    </location>
</feature>
<evidence type="ECO:0000256" key="2">
    <source>
        <dbReference type="SAM" id="SignalP"/>
    </source>
</evidence>
<feature type="region of interest" description="Disordered" evidence="1">
    <location>
        <begin position="395"/>
        <end position="444"/>
    </location>
</feature>